<dbReference type="Pfam" id="PF04954">
    <property type="entry name" value="SIP"/>
    <property type="match status" value="1"/>
</dbReference>
<comment type="similarity">
    <text evidence="1">Belongs to the SIP oxidoreductase family.</text>
</comment>
<dbReference type="RefSeq" id="WP_023977670.1">
    <property type="nucleotide sequence ID" value="NZ_CBLX010000003.1"/>
</dbReference>
<dbReference type="CDD" id="cd06193">
    <property type="entry name" value="siderophore_interacting"/>
    <property type="match status" value="1"/>
</dbReference>
<proteinExistence type="inferred from homology"/>
<gene>
    <name evidence="3" type="ORF">ASAP_0433</name>
</gene>
<dbReference type="InterPro" id="IPR007037">
    <property type="entry name" value="SIP_rossman_dom"/>
</dbReference>
<dbReference type="PROSITE" id="PS51384">
    <property type="entry name" value="FAD_FR"/>
    <property type="match status" value="1"/>
</dbReference>
<dbReference type="SUPFAM" id="SSF63380">
    <property type="entry name" value="Riboflavin synthase domain-like"/>
    <property type="match status" value="1"/>
</dbReference>
<dbReference type="PANTHER" id="PTHR30157:SF0">
    <property type="entry name" value="NADPH-DEPENDENT FERRIC-CHELATE REDUCTASE"/>
    <property type="match status" value="1"/>
</dbReference>
<dbReference type="InterPro" id="IPR017938">
    <property type="entry name" value="Riboflavin_synthase-like_b-brl"/>
</dbReference>
<evidence type="ECO:0000313" key="3">
    <source>
        <dbReference type="EMBL" id="CDG38478.1"/>
    </source>
</evidence>
<comment type="caution">
    <text evidence="3">The sequence shown here is derived from an EMBL/GenBank/DDBJ whole genome shotgun (WGS) entry which is preliminary data.</text>
</comment>
<dbReference type="PANTHER" id="PTHR30157">
    <property type="entry name" value="FERRIC REDUCTASE, NADPH-DEPENDENT"/>
    <property type="match status" value="1"/>
</dbReference>
<dbReference type="Proteomes" id="UP000027583">
    <property type="component" value="Unassembled WGS sequence"/>
</dbReference>
<protein>
    <submittedName>
        <fullName evidence="3">Iron-chelator utilization protein</fullName>
    </submittedName>
</protein>
<dbReference type="Gene3D" id="2.40.30.10">
    <property type="entry name" value="Translation factors"/>
    <property type="match status" value="1"/>
</dbReference>
<organism evidence="3 4">
    <name type="scientific">Asaia bogorensis</name>
    <dbReference type="NCBI Taxonomy" id="91915"/>
    <lineage>
        <taxon>Bacteria</taxon>
        <taxon>Pseudomonadati</taxon>
        <taxon>Pseudomonadota</taxon>
        <taxon>Alphaproteobacteria</taxon>
        <taxon>Acetobacterales</taxon>
        <taxon>Acetobacteraceae</taxon>
        <taxon>Asaia</taxon>
    </lineage>
</organism>
<dbReference type="EMBL" id="CBLX010000003">
    <property type="protein sequence ID" value="CDG38478.1"/>
    <property type="molecule type" value="Genomic_DNA"/>
</dbReference>
<evidence type="ECO:0000313" key="4">
    <source>
        <dbReference type="Proteomes" id="UP000027583"/>
    </source>
</evidence>
<dbReference type="eggNOG" id="COG2375">
    <property type="taxonomic scope" value="Bacteria"/>
</dbReference>
<dbReference type="Pfam" id="PF08021">
    <property type="entry name" value="FAD_binding_9"/>
    <property type="match status" value="1"/>
</dbReference>
<reference evidence="3 4" key="1">
    <citation type="journal article" date="2014" name="Genome Biol. Evol.">
        <title>Acetic acid bacteria genomes reveal functional traits for adaptation to life in insect guts.</title>
        <authorList>
            <person name="Chouaia B."/>
            <person name="Gaiarsa S."/>
            <person name="Crotti E."/>
            <person name="Comandatore F."/>
            <person name="Degli Esposti M."/>
            <person name="Ricci I."/>
            <person name="Alma A."/>
            <person name="Favia G."/>
            <person name="Bandi C."/>
            <person name="Daffonchio D."/>
        </authorList>
    </citation>
    <scope>NUCLEOTIDE SEQUENCE [LARGE SCALE GENOMIC DNA]</scope>
    <source>
        <strain evidence="3 4">SF2.1</strain>
    </source>
</reference>
<sequence length="267" mass="29789">MTSNLPPLPPTKIRHPLRLRQIEVARIIPLSDTMQRVVFTGPDLHDFVTVGTDDHVKLFFPQPGETHPVLPDMNADRTAPRDPRIIARDYTPRRFDEENGELIIDFVLHDSGPATQWAAQAKPGQRLGMGGPKASNIPHERLTSHLLIADDTGLPAIARTLEELSPEHSAVVVLDTQESDKTYPLTSRAWVDLFRCDRAAGQSLADLLRLVVLPAPETLNVWIAAEIDTVRALRDHLVNEEAIPRNRIRAAGYWRRDTEAGGARVDD</sequence>
<dbReference type="Gene3D" id="3.40.50.80">
    <property type="entry name" value="Nucleotide-binding domain of ferredoxin-NADP reductase (FNR) module"/>
    <property type="match status" value="1"/>
</dbReference>
<name>A0A060QCR1_9PROT</name>
<dbReference type="AlphaFoldDB" id="A0A060QCR1"/>
<dbReference type="InterPro" id="IPR039261">
    <property type="entry name" value="FNR_nucleotide-bd"/>
</dbReference>
<dbReference type="InterPro" id="IPR013113">
    <property type="entry name" value="SIP_FAD-bd"/>
</dbReference>
<evidence type="ECO:0000259" key="2">
    <source>
        <dbReference type="PROSITE" id="PS51384"/>
    </source>
</evidence>
<evidence type="ECO:0000256" key="1">
    <source>
        <dbReference type="ARBA" id="ARBA00035644"/>
    </source>
</evidence>
<accession>A0A060QCR1</accession>
<dbReference type="GO" id="GO:0016491">
    <property type="term" value="F:oxidoreductase activity"/>
    <property type="evidence" value="ECO:0007669"/>
    <property type="project" value="InterPro"/>
</dbReference>
<feature type="domain" description="FAD-binding FR-type" evidence="2">
    <location>
        <begin position="17"/>
        <end position="139"/>
    </location>
</feature>
<dbReference type="InterPro" id="IPR039374">
    <property type="entry name" value="SIP_fam"/>
</dbReference>
<reference evidence="3 4" key="2">
    <citation type="journal article" date="2014" name="PLoS ONE">
        <title>Evolution of mitochondria reconstructed from the energy metabolism of living bacteria.</title>
        <authorList>
            <person name="Degli Esposti M."/>
            <person name="Chouaia B."/>
            <person name="Comandatore F."/>
            <person name="Crotti E."/>
            <person name="Sassera D."/>
            <person name="Lievens P.M."/>
            <person name="Daffonchio D."/>
            <person name="Bandi C."/>
        </authorList>
    </citation>
    <scope>NUCLEOTIDE SEQUENCE [LARGE SCALE GENOMIC DNA]</scope>
    <source>
        <strain evidence="3 4">SF2.1</strain>
    </source>
</reference>
<dbReference type="InterPro" id="IPR017927">
    <property type="entry name" value="FAD-bd_FR_type"/>
</dbReference>